<evidence type="ECO:0000313" key="3">
    <source>
        <dbReference type="Proteomes" id="UP000198749"/>
    </source>
</evidence>
<feature type="compositionally biased region" description="Polar residues" evidence="1">
    <location>
        <begin position="89"/>
        <end position="99"/>
    </location>
</feature>
<evidence type="ECO:0000256" key="1">
    <source>
        <dbReference type="SAM" id="MobiDB-lite"/>
    </source>
</evidence>
<accession>A0A1H9H5B1</accession>
<proteinExistence type="predicted"/>
<gene>
    <name evidence="2" type="ORF">SAMN03080615_01951</name>
</gene>
<keyword evidence="3" id="KW-1185">Reference proteome</keyword>
<dbReference type="AlphaFoldDB" id="A0A1H9H5B1"/>
<dbReference type="Proteomes" id="UP000198749">
    <property type="component" value="Unassembled WGS sequence"/>
</dbReference>
<reference evidence="3" key="1">
    <citation type="submission" date="2016-10" db="EMBL/GenBank/DDBJ databases">
        <authorList>
            <person name="Varghese N."/>
            <person name="Submissions S."/>
        </authorList>
    </citation>
    <scope>NUCLEOTIDE SEQUENCE [LARGE SCALE GENOMIC DNA]</scope>
    <source>
        <strain evidence="3">DSM 18887</strain>
    </source>
</reference>
<dbReference type="RefSeq" id="WP_091357305.1">
    <property type="nucleotide sequence ID" value="NZ_AP025284.1"/>
</dbReference>
<dbReference type="EMBL" id="FOGB01000005">
    <property type="protein sequence ID" value="SEQ57551.1"/>
    <property type="molecule type" value="Genomic_DNA"/>
</dbReference>
<feature type="region of interest" description="Disordered" evidence="1">
    <location>
        <begin position="85"/>
        <end position="106"/>
    </location>
</feature>
<evidence type="ECO:0000313" key="2">
    <source>
        <dbReference type="EMBL" id="SEQ57551.1"/>
    </source>
</evidence>
<organism evidence="2 3">
    <name type="scientific">Amphritea atlantica</name>
    <dbReference type="NCBI Taxonomy" id="355243"/>
    <lineage>
        <taxon>Bacteria</taxon>
        <taxon>Pseudomonadati</taxon>
        <taxon>Pseudomonadota</taxon>
        <taxon>Gammaproteobacteria</taxon>
        <taxon>Oceanospirillales</taxon>
        <taxon>Oceanospirillaceae</taxon>
        <taxon>Amphritea</taxon>
    </lineage>
</organism>
<dbReference type="STRING" id="355243.SAMN03080615_01951"/>
<protein>
    <submittedName>
        <fullName evidence="2">Uncharacterized protein</fullName>
    </submittedName>
</protein>
<sequence>MADLDDQQVSAVMDLYKAGNEAFGSGFPEDNDRARQNVKDGLYAYDDTGMDNVVNIGMDKLYDLEEGGLPRSYAPAWECIRSMHHGQNGEINTFPSPSTGHRRSDR</sequence>
<name>A0A1H9H5B1_9GAMM</name>